<evidence type="ECO:0000313" key="1">
    <source>
        <dbReference type="EMBL" id="EPS93654.1"/>
    </source>
</evidence>
<dbReference type="STRING" id="743788.S8F3Y6"/>
<dbReference type="OrthoDB" id="3251205at2759"/>
<dbReference type="AlphaFoldDB" id="S8F3Y6"/>
<dbReference type="InParanoid" id="S8F3Y6"/>
<reference evidence="1 2" key="1">
    <citation type="journal article" date="2012" name="Science">
        <title>The Paleozoic origin of enzymatic lignin decomposition reconstructed from 31 fungal genomes.</title>
        <authorList>
            <person name="Floudas D."/>
            <person name="Binder M."/>
            <person name="Riley R."/>
            <person name="Barry K."/>
            <person name="Blanchette R.A."/>
            <person name="Henrissat B."/>
            <person name="Martinez A.T."/>
            <person name="Otillar R."/>
            <person name="Spatafora J.W."/>
            <person name="Yadav J.S."/>
            <person name="Aerts A."/>
            <person name="Benoit I."/>
            <person name="Boyd A."/>
            <person name="Carlson A."/>
            <person name="Copeland A."/>
            <person name="Coutinho P.M."/>
            <person name="de Vries R.P."/>
            <person name="Ferreira P."/>
            <person name="Findley K."/>
            <person name="Foster B."/>
            <person name="Gaskell J."/>
            <person name="Glotzer D."/>
            <person name="Gorecki P."/>
            <person name="Heitman J."/>
            <person name="Hesse C."/>
            <person name="Hori C."/>
            <person name="Igarashi K."/>
            <person name="Jurgens J.A."/>
            <person name="Kallen N."/>
            <person name="Kersten P."/>
            <person name="Kohler A."/>
            <person name="Kuees U."/>
            <person name="Kumar T.K.A."/>
            <person name="Kuo A."/>
            <person name="LaButti K."/>
            <person name="Larrondo L.F."/>
            <person name="Lindquist E."/>
            <person name="Ling A."/>
            <person name="Lombard V."/>
            <person name="Lucas S."/>
            <person name="Lundell T."/>
            <person name="Martin R."/>
            <person name="McLaughlin D.J."/>
            <person name="Morgenstern I."/>
            <person name="Morin E."/>
            <person name="Murat C."/>
            <person name="Nagy L.G."/>
            <person name="Nolan M."/>
            <person name="Ohm R.A."/>
            <person name="Patyshakuliyeva A."/>
            <person name="Rokas A."/>
            <person name="Ruiz-Duenas F.J."/>
            <person name="Sabat G."/>
            <person name="Salamov A."/>
            <person name="Samejima M."/>
            <person name="Schmutz J."/>
            <person name="Slot J.C."/>
            <person name="St John F."/>
            <person name="Stenlid J."/>
            <person name="Sun H."/>
            <person name="Sun S."/>
            <person name="Syed K."/>
            <person name="Tsang A."/>
            <person name="Wiebenga A."/>
            <person name="Young D."/>
            <person name="Pisabarro A."/>
            <person name="Eastwood D.C."/>
            <person name="Martin F."/>
            <person name="Cullen D."/>
            <person name="Grigoriev I.V."/>
            <person name="Hibbett D.S."/>
        </authorList>
    </citation>
    <scope>NUCLEOTIDE SEQUENCE</scope>
    <source>
        <strain evidence="2">FP-58527</strain>
    </source>
</reference>
<evidence type="ECO:0000313" key="2">
    <source>
        <dbReference type="Proteomes" id="UP000015241"/>
    </source>
</evidence>
<name>S8F3Y6_FOMSC</name>
<dbReference type="Proteomes" id="UP000015241">
    <property type="component" value="Unassembled WGS sequence"/>
</dbReference>
<proteinExistence type="predicted"/>
<dbReference type="PANTHER" id="PTHR33096">
    <property type="entry name" value="CXC2 DOMAIN-CONTAINING PROTEIN"/>
    <property type="match status" value="1"/>
</dbReference>
<sequence>MKYPLAIINRLMDVYGSDILVGYDIACAFTRTVTKSSLSQRVKDMHLTGIFPAFHGHGHNRGCQVYWHPRYFDGAGKEDFEGCERLFSASNHLASGTRLASAFHRRQAIEEFFHHWNRSKHEESGNFIYNNYRQALTILGEGAETLEVLCTSLGVTNTDLERYLEQEREYLRSRKMERPEVVRKAEYVEALKRLDVAQ</sequence>
<dbReference type="PANTHER" id="PTHR33096:SF1">
    <property type="entry name" value="CXC1-LIKE CYSTEINE CLUSTER ASSOCIATED WITH KDZ TRANSPOSASES DOMAIN-CONTAINING PROTEIN"/>
    <property type="match status" value="1"/>
</dbReference>
<dbReference type="HOGENOM" id="CLU_095758_0_0_1"/>
<dbReference type="eggNOG" id="ENOG502SKEZ">
    <property type="taxonomic scope" value="Eukaryota"/>
</dbReference>
<gene>
    <name evidence="1" type="ORF">FOMPIDRAFT_1135745</name>
</gene>
<dbReference type="InterPro" id="IPR040521">
    <property type="entry name" value="KDZ"/>
</dbReference>
<organism evidence="1 2">
    <name type="scientific">Fomitopsis schrenkii</name>
    <name type="common">Brown rot fungus</name>
    <dbReference type="NCBI Taxonomy" id="2126942"/>
    <lineage>
        <taxon>Eukaryota</taxon>
        <taxon>Fungi</taxon>
        <taxon>Dikarya</taxon>
        <taxon>Basidiomycota</taxon>
        <taxon>Agaricomycotina</taxon>
        <taxon>Agaricomycetes</taxon>
        <taxon>Polyporales</taxon>
        <taxon>Fomitopsis</taxon>
    </lineage>
</organism>
<protein>
    <submittedName>
        <fullName evidence="1">Uncharacterized protein</fullName>
    </submittedName>
</protein>
<dbReference type="EMBL" id="KE504262">
    <property type="protein sequence ID" value="EPS93654.1"/>
    <property type="molecule type" value="Genomic_DNA"/>
</dbReference>
<accession>S8F3Y6</accession>
<dbReference type="Pfam" id="PF18758">
    <property type="entry name" value="KDZ"/>
    <property type="match status" value="1"/>
</dbReference>
<keyword evidence="2" id="KW-1185">Reference proteome</keyword>